<reference evidence="3" key="1">
    <citation type="journal article" date="2019" name="Int. J. Syst. Evol. Microbiol.">
        <title>The Global Catalogue of Microorganisms (GCM) 10K type strain sequencing project: providing services to taxonomists for standard genome sequencing and annotation.</title>
        <authorList>
            <consortium name="The Broad Institute Genomics Platform"/>
            <consortium name="The Broad Institute Genome Sequencing Center for Infectious Disease"/>
            <person name="Wu L."/>
            <person name="Ma J."/>
        </authorList>
    </citation>
    <scope>NUCLEOTIDE SEQUENCE [LARGE SCALE GENOMIC DNA]</scope>
    <source>
        <strain evidence="3">NBRC 12467</strain>
    </source>
</reference>
<dbReference type="InterPro" id="IPR011330">
    <property type="entry name" value="Glyco_hydro/deAcase_b/a-brl"/>
</dbReference>
<keyword evidence="1" id="KW-0547">Nucleotide-binding</keyword>
<evidence type="ECO:0000313" key="3">
    <source>
        <dbReference type="Proteomes" id="UP001156708"/>
    </source>
</evidence>
<keyword evidence="1" id="KW-0378">Hydrolase</keyword>
<proteinExistence type="inferred from homology"/>
<dbReference type="GO" id="GO:0005975">
    <property type="term" value="P:carbohydrate metabolic process"/>
    <property type="evidence" value="ECO:0007669"/>
    <property type="project" value="InterPro"/>
</dbReference>
<evidence type="ECO:0000313" key="2">
    <source>
        <dbReference type="EMBL" id="GLQ83170.1"/>
    </source>
</evidence>
<dbReference type="NCBIfam" id="NF003816">
    <property type="entry name" value="PRK05406.1-5"/>
    <property type="match status" value="1"/>
</dbReference>
<dbReference type="AlphaFoldDB" id="A0AA37SD61"/>
<dbReference type="EMBL" id="BSNZ01000002">
    <property type="protein sequence ID" value="GLQ83170.1"/>
    <property type="molecule type" value="Genomic_DNA"/>
</dbReference>
<gene>
    <name evidence="1" type="primary">pxpA</name>
    <name evidence="2" type="ORF">GCM10007872_00780</name>
</gene>
<protein>
    <recommendedName>
        <fullName evidence="1">5-oxoprolinase subunit A</fullName>
        <shortName evidence="1">5-OPase subunit A</shortName>
        <ecNumber evidence="1">3.5.2.9</ecNumber>
    </recommendedName>
    <alternativeName>
        <fullName evidence="1">5-oxoprolinase (ATP-hydrolyzing) subunit A</fullName>
    </alternativeName>
</protein>
<organism evidence="2 3">
    <name type="scientific">Gluconobacter sphaericus NBRC 12467</name>
    <dbReference type="NCBI Taxonomy" id="1307951"/>
    <lineage>
        <taxon>Bacteria</taxon>
        <taxon>Pseudomonadati</taxon>
        <taxon>Pseudomonadota</taxon>
        <taxon>Alphaproteobacteria</taxon>
        <taxon>Acetobacterales</taxon>
        <taxon>Acetobacteraceae</taxon>
        <taxon>Gluconobacter</taxon>
    </lineage>
</organism>
<dbReference type="Proteomes" id="UP001156708">
    <property type="component" value="Unassembled WGS sequence"/>
</dbReference>
<accession>A0AA37SD61</accession>
<evidence type="ECO:0000256" key="1">
    <source>
        <dbReference type="HAMAP-Rule" id="MF_00691"/>
    </source>
</evidence>
<dbReference type="HAMAP" id="MF_00691">
    <property type="entry name" value="PxpA"/>
    <property type="match status" value="1"/>
</dbReference>
<name>A0AA37SD61_9PROT</name>
<dbReference type="Pfam" id="PF03746">
    <property type="entry name" value="LamB_YcsF"/>
    <property type="match status" value="1"/>
</dbReference>
<comment type="caution">
    <text evidence="2">The sequence shown here is derived from an EMBL/GenBank/DDBJ whole genome shotgun (WGS) entry which is preliminary data.</text>
</comment>
<dbReference type="InterPro" id="IPR005501">
    <property type="entry name" value="LamB/YcsF/PxpA-like"/>
</dbReference>
<dbReference type="EC" id="3.5.2.9" evidence="1"/>
<dbReference type="GO" id="GO:0005524">
    <property type="term" value="F:ATP binding"/>
    <property type="evidence" value="ECO:0007669"/>
    <property type="project" value="UniProtKB-UniRule"/>
</dbReference>
<dbReference type="NCBIfam" id="NF003814">
    <property type="entry name" value="PRK05406.1-3"/>
    <property type="match status" value="1"/>
</dbReference>
<comment type="catalytic activity">
    <reaction evidence="1">
        <text>5-oxo-L-proline + ATP + 2 H2O = L-glutamate + ADP + phosphate + H(+)</text>
        <dbReference type="Rhea" id="RHEA:10348"/>
        <dbReference type="ChEBI" id="CHEBI:15377"/>
        <dbReference type="ChEBI" id="CHEBI:15378"/>
        <dbReference type="ChEBI" id="CHEBI:29985"/>
        <dbReference type="ChEBI" id="CHEBI:30616"/>
        <dbReference type="ChEBI" id="CHEBI:43474"/>
        <dbReference type="ChEBI" id="CHEBI:58402"/>
        <dbReference type="ChEBI" id="CHEBI:456216"/>
        <dbReference type="EC" id="3.5.2.9"/>
    </reaction>
</comment>
<sequence length="262" mass="28280">MHVREFQTMTVKTIDLNADLGESFGHYTMGNDSAMLDIVTSANVACGFHGGDPEVMAETFRIAREKGVSVGSHPGFPDLWGFGRRVMPFTPAQIERIVAYQMGAAQALATYSGHRMTYMKTHGALGNLTERDPAIAEAIVNAVKAVDPNLPIMAIALSHLERIGRERGLTVFSEIFADRAYTEDGHLVSRKEPGAVLHDADFAAARAVRMVQNGAIETISGKMLPTRIDTICVHGDNAESVDVARKVRAGFEAAGIALRALT</sequence>
<comment type="similarity">
    <text evidence="1">Belongs to the LamB/PxpA family.</text>
</comment>
<keyword evidence="1" id="KW-0067">ATP-binding</keyword>
<dbReference type="Gene3D" id="3.20.20.370">
    <property type="entry name" value="Glycoside hydrolase/deacetylase"/>
    <property type="match status" value="1"/>
</dbReference>
<dbReference type="SUPFAM" id="SSF88713">
    <property type="entry name" value="Glycoside hydrolase/deacetylase"/>
    <property type="match status" value="1"/>
</dbReference>
<comment type="function">
    <text evidence="1">Catalyzes the cleavage of 5-oxoproline to form L-glutamate coupled to the hydrolysis of ATP to ADP and inorganic phosphate.</text>
</comment>
<dbReference type="GO" id="GO:0017168">
    <property type="term" value="F:5-oxoprolinase (ATP-hydrolyzing) activity"/>
    <property type="evidence" value="ECO:0007669"/>
    <property type="project" value="UniProtKB-UniRule"/>
</dbReference>
<keyword evidence="3" id="KW-1185">Reference proteome</keyword>
<dbReference type="PANTHER" id="PTHR30292">
    <property type="entry name" value="UNCHARACTERIZED PROTEIN YBGL-RELATED"/>
    <property type="match status" value="1"/>
</dbReference>
<dbReference type="PANTHER" id="PTHR30292:SF0">
    <property type="entry name" value="5-OXOPROLINASE SUBUNIT A"/>
    <property type="match status" value="1"/>
</dbReference>
<comment type="subunit">
    <text evidence="1">Forms a complex composed of PxpA, PxpB and PxpC.</text>
</comment>
<dbReference type="CDD" id="cd10787">
    <property type="entry name" value="LamB_YcsF_like"/>
    <property type="match status" value="1"/>
</dbReference>